<gene>
    <name evidence="1" type="ORF">SAMN05421739_11128</name>
</gene>
<accession>A0A1I2Z2Q0</accession>
<proteinExistence type="predicted"/>
<dbReference type="GO" id="GO:0016301">
    <property type="term" value="F:kinase activity"/>
    <property type="evidence" value="ECO:0007669"/>
    <property type="project" value="UniProtKB-KW"/>
</dbReference>
<organism evidence="1 2">
    <name type="scientific">Pontibacter chinhatensis</name>
    <dbReference type="NCBI Taxonomy" id="1436961"/>
    <lineage>
        <taxon>Bacteria</taxon>
        <taxon>Pseudomonadati</taxon>
        <taxon>Bacteroidota</taxon>
        <taxon>Cytophagia</taxon>
        <taxon>Cytophagales</taxon>
        <taxon>Hymenobacteraceae</taxon>
        <taxon>Pontibacter</taxon>
    </lineage>
</organism>
<dbReference type="AlphaFoldDB" id="A0A1I2Z2Q0"/>
<keyword evidence="1" id="KW-0418">Kinase</keyword>
<dbReference type="Proteomes" id="UP000198724">
    <property type="component" value="Unassembled WGS sequence"/>
</dbReference>
<sequence length="103" mass="12237">MHPPTCDTYFALKGRLFSDDYETESFRANGFYAYDDFYEFGLRIGLLPKRTTKILGSFRQDHAAVHRLIDHSFLREDMKDAYRKCYLERLMMLNYSFAGRSEP</sequence>
<keyword evidence="2" id="KW-1185">Reference proteome</keyword>
<dbReference type="STRING" id="1436961.SAMN05421739_11128"/>
<evidence type="ECO:0000313" key="2">
    <source>
        <dbReference type="Proteomes" id="UP000198724"/>
    </source>
</evidence>
<protein>
    <submittedName>
        <fullName evidence="1">Serine/threonine-protein kinase HipA</fullName>
    </submittedName>
</protein>
<evidence type="ECO:0000313" key="1">
    <source>
        <dbReference type="EMBL" id="SFH31819.1"/>
    </source>
</evidence>
<reference evidence="2" key="1">
    <citation type="submission" date="2016-10" db="EMBL/GenBank/DDBJ databases">
        <authorList>
            <person name="Varghese N."/>
            <person name="Submissions S."/>
        </authorList>
    </citation>
    <scope>NUCLEOTIDE SEQUENCE [LARGE SCALE GENOMIC DNA]</scope>
    <source>
        <strain evidence="2">LP51</strain>
    </source>
</reference>
<keyword evidence="1" id="KW-0808">Transferase</keyword>
<name>A0A1I2Z2Q0_9BACT</name>
<dbReference type="EMBL" id="FOOT01000011">
    <property type="protein sequence ID" value="SFH31819.1"/>
    <property type="molecule type" value="Genomic_DNA"/>
</dbReference>